<evidence type="ECO:0000256" key="4">
    <source>
        <dbReference type="ARBA" id="ARBA00022729"/>
    </source>
</evidence>
<evidence type="ECO:0000256" key="3">
    <source>
        <dbReference type="ARBA" id="ARBA00022525"/>
    </source>
</evidence>
<dbReference type="PANTHER" id="PTHR21700">
    <property type="entry name" value="TRANSTHYRETIN-LIKE FAMILY PROTEIN-RELATED"/>
    <property type="match status" value="1"/>
</dbReference>
<comment type="subcellular location">
    <subcellularLocation>
        <location evidence="1">Secreted</location>
    </subcellularLocation>
</comment>
<dbReference type="Pfam" id="PF01060">
    <property type="entry name" value="TTR-52"/>
    <property type="match status" value="1"/>
</dbReference>
<dbReference type="EMBL" id="JAVFWL010000005">
    <property type="protein sequence ID" value="KAK6756027.1"/>
    <property type="molecule type" value="Genomic_DNA"/>
</dbReference>
<reference evidence="5 6" key="1">
    <citation type="submission" date="2023-08" db="EMBL/GenBank/DDBJ databases">
        <title>A Necator americanus chromosomal reference genome.</title>
        <authorList>
            <person name="Ilik V."/>
            <person name="Petrzelkova K.J."/>
            <person name="Pardy F."/>
            <person name="Fuh T."/>
            <person name="Niatou-Singa F.S."/>
            <person name="Gouil Q."/>
            <person name="Baker L."/>
            <person name="Ritchie M.E."/>
            <person name="Jex A.R."/>
            <person name="Gazzola D."/>
            <person name="Li H."/>
            <person name="Toshio Fujiwara R."/>
            <person name="Zhan B."/>
            <person name="Aroian R.V."/>
            <person name="Pafco B."/>
            <person name="Schwarz E.M."/>
        </authorList>
    </citation>
    <scope>NUCLEOTIDE SEQUENCE [LARGE SCALE GENOMIC DNA]</scope>
    <source>
        <strain evidence="5 6">Aroian</strain>
        <tissue evidence="5">Whole animal</tissue>
    </source>
</reference>
<evidence type="ECO:0000313" key="6">
    <source>
        <dbReference type="Proteomes" id="UP001303046"/>
    </source>
</evidence>
<dbReference type="PANTHER" id="PTHR21700:SF118">
    <property type="entry name" value="TRANSTHYRETIN-LIKE FAMILY PROTEIN"/>
    <property type="match status" value="1"/>
</dbReference>
<keyword evidence="3" id="KW-0964">Secreted</keyword>
<dbReference type="Gene3D" id="2.60.40.3330">
    <property type="match status" value="1"/>
</dbReference>
<dbReference type="InterPro" id="IPR001534">
    <property type="entry name" value="Transthyretin-like"/>
</dbReference>
<gene>
    <name evidence="5" type="primary">Necator_chrV.g19218</name>
    <name evidence="5" type="ORF">RB195_014426</name>
</gene>
<keyword evidence="4" id="KW-0732">Signal</keyword>
<sequence length="182" mass="20536">MHLLKTRELFLLSLKTHFSHPFIFSSRQLTHRMLSLKMLQLLLSLALLPLILSVREQSIAVKGRLLCGEQPAANVRVKLWEEDTGPDPDDLLDQGYTNSNGEFQLQGGTIETTPIDPVLKVYHDCNDVTGFLSVPKPGSRKVKFSLPDKYISDGMVPKKTMDIGVINLELEFQDEGREFIVD</sequence>
<proteinExistence type="inferred from homology"/>
<name>A0ABR1DZZ4_NECAM</name>
<evidence type="ECO:0008006" key="7">
    <source>
        <dbReference type="Google" id="ProtNLM"/>
    </source>
</evidence>
<organism evidence="5 6">
    <name type="scientific">Necator americanus</name>
    <name type="common">Human hookworm</name>
    <dbReference type="NCBI Taxonomy" id="51031"/>
    <lineage>
        <taxon>Eukaryota</taxon>
        <taxon>Metazoa</taxon>
        <taxon>Ecdysozoa</taxon>
        <taxon>Nematoda</taxon>
        <taxon>Chromadorea</taxon>
        <taxon>Rhabditida</taxon>
        <taxon>Rhabditina</taxon>
        <taxon>Rhabditomorpha</taxon>
        <taxon>Strongyloidea</taxon>
        <taxon>Ancylostomatidae</taxon>
        <taxon>Bunostominae</taxon>
        <taxon>Necator</taxon>
    </lineage>
</organism>
<dbReference type="InterPro" id="IPR038479">
    <property type="entry name" value="Transthyretin-like_sf"/>
</dbReference>
<dbReference type="Proteomes" id="UP001303046">
    <property type="component" value="Unassembled WGS sequence"/>
</dbReference>
<evidence type="ECO:0000313" key="5">
    <source>
        <dbReference type="EMBL" id="KAK6756027.1"/>
    </source>
</evidence>
<keyword evidence="6" id="KW-1185">Reference proteome</keyword>
<evidence type="ECO:0000256" key="1">
    <source>
        <dbReference type="ARBA" id="ARBA00004613"/>
    </source>
</evidence>
<protein>
    <recommendedName>
        <fullName evidence="7">Transthyretin-like family protein</fullName>
    </recommendedName>
</protein>
<comment type="similarity">
    <text evidence="2">Belongs to the nematode transthyretin-like family.</text>
</comment>
<comment type="caution">
    <text evidence="5">The sequence shown here is derived from an EMBL/GenBank/DDBJ whole genome shotgun (WGS) entry which is preliminary data.</text>
</comment>
<accession>A0ABR1DZZ4</accession>
<evidence type="ECO:0000256" key="2">
    <source>
        <dbReference type="ARBA" id="ARBA00010112"/>
    </source>
</evidence>